<dbReference type="PANTHER" id="PTHR15600">
    <property type="entry name" value="SACSIN"/>
    <property type="match status" value="1"/>
</dbReference>
<dbReference type="Pfam" id="PF25794">
    <property type="entry name" value="SACS"/>
    <property type="match status" value="2"/>
</dbReference>
<feature type="region of interest" description="Disordered" evidence="1">
    <location>
        <begin position="2609"/>
        <end position="2666"/>
    </location>
</feature>
<gene>
    <name evidence="3" type="ORF">R3P38DRAFT_2983520</name>
</gene>
<dbReference type="InterPro" id="IPR000210">
    <property type="entry name" value="BTB/POZ_dom"/>
</dbReference>
<dbReference type="Proteomes" id="UP001362999">
    <property type="component" value="Unassembled WGS sequence"/>
</dbReference>
<feature type="compositionally biased region" description="Basic residues" evidence="1">
    <location>
        <begin position="2609"/>
        <end position="2628"/>
    </location>
</feature>
<evidence type="ECO:0000256" key="1">
    <source>
        <dbReference type="SAM" id="MobiDB-lite"/>
    </source>
</evidence>
<organism evidence="3 4">
    <name type="scientific">Favolaschia claudopus</name>
    <dbReference type="NCBI Taxonomy" id="2862362"/>
    <lineage>
        <taxon>Eukaryota</taxon>
        <taxon>Fungi</taxon>
        <taxon>Dikarya</taxon>
        <taxon>Basidiomycota</taxon>
        <taxon>Agaricomycotina</taxon>
        <taxon>Agaricomycetes</taxon>
        <taxon>Agaricomycetidae</taxon>
        <taxon>Agaricales</taxon>
        <taxon>Marasmiineae</taxon>
        <taxon>Mycenaceae</taxon>
        <taxon>Favolaschia</taxon>
    </lineage>
</organism>
<dbReference type="SUPFAM" id="SSF55874">
    <property type="entry name" value="ATPase domain of HSP90 chaperone/DNA topoisomerase II/histidine kinase"/>
    <property type="match status" value="2"/>
</dbReference>
<dbReference type="InterPro" id="IPR052972">
    <property type="entry name" value="Sacsin_chaperone_reg"/>
</dbReference>
<keyword evidence="4" id="KW-1185">Reference proteome</keyword>
<dbReference type="Gene3D" id="3.30.710.10">
    <property type="entry name" value="Potassium Channel Kv1.1, Chain A"/>
    <property type="match status" value="1"/>
</dbReference>
<evidence type="ECO:0000313" key="3">
    <source>
        <dbReference type="EMBL" id="KAK7018615.1"/>
    </source>
</evidence>
<accession>A0AAW0AYI6</accession>
<dbReference type="NCBIfam" id="NF047352">
    <property type="entry name" value="P_loop_sacsin"/>
    <property type="match status" value="1"/>
</dbReference>
<evidence type="ECO:0000313" key="4">
    <source>
        <dbReference type="Proteomes" id="UP001362999"/>
    </source>
</evidence>
<feature type="domain" description="BTB" evidence="2">
    <location>
        <begin position="2463"/>
        <end position="2536"/>
    </location>
</feature>
<dbReference type="EMBL" id="JAWWNJ010000046">
    <property type="protein sequence ID" value="KAK7018615.1"/>
    <property type="molecule type" value="Genomic_DNA"/>
</dbReference>
<dbReference type="InterPro" id="IPR036890">
    <property type="entry name" value="HATPase_C_sf"/>
</dbReference>
<reference evidence="3 4" key="1">
    <citation type="journal article" date="2024" name="J Genomics">
        <title>Draft genome sequencing and assembly of Favolaschia claudopus CIRM-BRFM 2984 isolated from oak limbs.</title>
        <authorList>
            <person name="Navarro D."/>
            <person name="Drula E."/>
            <person name="Chaduli D."/>
            <person name="Cazenave R."/>
            <person name="Ahrendt S."/>
            <person name="Wang J."/>
            <person name="Lipzen A."/>
            <person name="Daum C."/>
            <person name="Barry K."/>
            <person name="Grigoriev I.V."/>
            <person name="Favel A."/>
            <person name="Rosso M.N."/>
            <person name="Martin F."/>
        </authorList>
    </citation>
    <scope>NUCLEOTIDE SEQUENCE [LARGE SCALE GENOMIC DNA]</scope>
    <source>
        <strain evidence="3 4">CIRM-BRFM 2984</strain>
    </source>
</reference>
<dbReference type="Pfam" id="PF00651">
    <property type="entry name" value="BTB"/>
    <property type="match status" value="1"/>
</dbReference>
<protein>
    <submittedName>
        <fullName evidence="3">BTB domain-containing protein</fullName>
    </submittedName>
</protein>
<dbReference type="GO" id="GO:0030544">
    <property type="term" value="F:Hsp70 protein binding"/>
    <property type="evidence" value="ECO:0007669"/>
    <property type="project" value="TreeGrafter"/>
</dbReference>
<dbReference type="SUPFAM" id="SSF54695">
    <property type="entry name" value="POZ domain"/>
    <property type="match status" value="1"/>
</dbReference>
<evidence type="ECO:0000259" key="2">
    <source>
        <dbReference type="PROSITE" id="PS50097"/>
    </source>
</evidence>
<proteinExistence type="predicted"/>
<dbReference type="PANTHER" id="PTHR15600:SF42">
    <property type="entry name" value="SACSIN"/>
    <property type="match status" value="1"/>
</dbReference>
<dbReference type="PROSITE" id="PS50097">
    <property type="entry name" value="BTB"/>
    <property type="match status" value="1"/>
</dbReference>
<dbReference type="InterPro" id="IPR058210">
    <property type="entry name" value="SACS/Nov_dom"/>
</dbReference>
<name>A0AAW0AYI6_9AGAR</name>
<sequence>MSFGEYSLPTDTLAAILGAYPFSVGVFRELLQNSDDAGATKQVFVLDARSHGTGKLLHPKLESTQGPSLLAYNDAVFSDADWDALQSIHRSSKKQDTNKIGKYGIGFRSCYHITDNPQVLSGSSLGILDPHHHFTESGGIKIDFATKAAEHSDQLAAFEFFLPADAHQRDFSGSVIRLPLRKPGARSSISSKAVDATEIRQLFADFIREEIGISLLFLQNILSIEVHAVDAQGGRECLAKSTIQKDKTVSWTDGSDRHTSFKCTAMVETPSLGQVEKTWRIIHSYFPDKYSTSLLSLRLGQDPRPVLSKHKLLSEMAIAMPMSILTKEEDSGRLFTYLPLPLRTGFPCHIHALFALTQSRQNLVNAGAVGIVRGSDDSVLVEWNKILFDSFLPRCWAALLRLLLQSDDLRDVFRAWPPRQSEVFGGDSVYWQSICAKLLACIVESKAELWPVVAGSKGGTLPQFSDLSSVLVTSSEVDEATLRALANAELRVSQLPTYIFELVSQATGLQCTLLSPSVAYLKLTSQVAHIQTMDAADRIALLQYLLRTKRLDYVVGLPLIPLVNGNFLAPGRSGVGPAHTMLTQAECDVFKDVDPTAISLPLIPVQLRDLFKVSPLLDISPLSPEKVASYLQSAPHGFDLSERHEGKLNEEIFAFIVAFWAWVGTWAMRDQLLPHLQTLCIIPAGTGRSASLESLEVGVFSELDVDPILVSICRRLGLAFLHPGFSADARKGLAFYPLVLKRLGDIHLILDRIRIDTALQLERDEAHVLSKHVLDCVLQTCQQRPLDQTQQDKLRSLPIFALLSPSTAAPVAEKSPRVLSGFRFTSLHRKSKSVSMPDLSPIPNGGTVLGIPPGTTVPLPVAEGVVYLDGTHIDLAILAQLGASTNKAPLSTIDILTLALEHFSSQSKSLQSAFLDHMVRNRDAVPPAVLNTLRQAVFVPVLDGTLRSPAHVIDPTKSDLLLVLRHLRSLGLLAASVTAEIVTERIEFISSRSTLPESKTLSIQILAMLYTSAPDWMAISIPPDAKWLPTAGGLVSRGQCFEAAQQPELFDEVVPVLDRDVKVSPSLRIVLGWDQPIPMQILLGQLRAVLQSGRASTLKLDCLIREFSVRALSDTDIIEVSNITSGKAWIPVASNRLASTNFAVFQSTSGLAEFHQIPFSLADQSDVRKFLVRMGCTDRPSTAVLIDQLKTLEKACHTRDVVDQALLILKVLAEDLRSINRKAILVPDNGGILRPVSDVMFNDVGERACLIDHGDHYLGHPKLSDELSKQLLMDRLGFKSVETVPQPIDMGETLTTTIRNVLKQYSEQQICNEFLANACDADATKFGILVDERPGNTEKLLSQTMKAFQTCSSLVLYNNGVFSPKDFEGICKTGIGGKEGRTNTIGQFGLGVLSMFHFTELAMIVSGSQVLFLNPSKTHLPIQGRASLLLPLDQVKRWYPDHLQCLDGLFDFHTARSDYYNGTLFRLPLRNTSHINADSILTSTRITPQHIRDKILKPYYLSAKHAFFFTKMENIFTLNRDSVGNQTRGWGITTSRDPPQSVFNFRTQLVHVHSGSSTTEDFKVVSVSFPLRDLPSEFTPLVEPHRLRSPIVVGLAAPLIQTNANHHLFSVLQLPITTTLPVHLTASFILTPDRRHVRLDDYATPESKYNRWLLSEVVPPLYLFLLEDLLKTQASLGNEGWWPGNGQQQDNVSKYVVDAFYSTHLASTKRRVCSSISEMGEFRPSDMLLGGNEPAPVSKILALLGTRRIVRLPPNVRERCAAVMKPVDQGLVHSEIKKNESRLRSSFSKGEVTSRDIQHLSAFLLQDTGIDFAGLPLLPLADGKLALLQKSKAGTAPYCVWKPAYPDRILFRSEFLVNPEFDAKDFLDKDLNVSRLSFSSLQELIKQHFPEADDKSGMKEVEEEWVKTFWAEYPHFGIGAGIQFSTFPLVRTMRPGHYVSLSHCYTSKAIVVSNSEPFWLCAVLDLLGASVVQRDRKDLQKPLRDALKIYPSFSFERVLQYLQSIQPSLSKRFTQLLPDVHTEFADWARGQILSTPERLIPTASALPIWKKLQQEQAITLHTASELKMLPFGIGRDIAMRFIGVASVEHNTSLVHLKVVPMDFSQFWNHLKLPTTLKVEDQQVYKQLLSLMPPTLIYDTVLVPDGNRRLVKVNTLYTRHALFVAAFGSDLSATHFILDIFRDLEPRLVSLGLKSHTNLDVETFKACALSIQADSEHPDITARARVVFKAYAEDVPLRIDSTQEHIWRELDKLRFIPRHPLRRRTMGIEESSVYVKHLHADIVSPEQVLLLENEAVAWTQRAVLLHPPEERLLVANRSFGQPTPKEVVEHLRVLTLRVAKDYTSDIYLLSDLEATYGWLDDHQDEVADIMIDFHDEPLFLNVDDPKSDPWLFHSADELFFNIRDGGDLKSVKKFLVPFHDLLHVSGVEDIVKAPVPDLVRSSVDAQLARLRTGFQMMRKEGKLCDVVFIADDEARYVAHRAYLAPMSEYLNDLFCGTFTEAGPGTADEPIEIEVDYPGPCVEAALDYLYAGKTPSLERLEDLLDVMDLSNYWNMGELNQLVQVKIIGNNQISPATYEEVVARATVLDAKLLLEACQFFERENREAILRLKGQHKGKPRSARRLPKKASHTPRIPSFAAASASSNQSGSPPSSRIKVKSPTAKKVAKGIMKGLRRVGDTWDFMSEKEK</sequence>
<comment type="caution">
    <text evidence="3">The sequence shown here is derived from an EMBL/GenBank/DDBJ whole genome shotgun (WGS) entry which is preliminary data.</text>
</comment>
<dbReference type="CDD" id="cd18186">
    <property type="entry name" value="BTB_POZ_ZBTB_KLHL-like"/>
    <property type="match status" value="1"/>
</dbReference>
<feature type="compositionally biased region" description="Low complexity" evidence="1">
    <location>
        <begin position="2630"/>
        <end position="2651"/>
    </location>
</feature>
<dbReference type="Gene3D" id="3.30.565.10">
    <property type="entry name" value="Histidine kinase-like ATPase, C-terminal domain"/>
    <property type="match status" value="1"/>
</dbReference>
<dbReference type="InterPro" id="IPR011333">
    <property type="entry name" value="SKP1/BTB/POZ_sf"/>
</dbReference>
<dbReference type="SMART" id="SM00225">
    <property type="entry name" value="BTB"/>
    <property type="match status" value="1"/>
</dbReference>